<feature type="transmembrane region" description="Helical" evidence="4">
    <location>
        <begin position="282"/>
        <end position="303"/>
    </location>
</feature>
<evidence type="ECO:0000256" key="3">
    <source>
        <dbReference type="ARBA" id="ARBA00023012"/>
    </source>
</evidence>
<dbReference type="Gene3D" id="3.30.565.10">
    <property type="entry name" value="Histidine kinase-like ATPase, C-terminal domain"/>
    <property type="match status" value="1"/>
</dbReference>
<dbReference type="InterPro" id="IPR036890">
    <property type="entry name" value="HATPase_C_sf"/>
</dbReference>
<dbReference type="Proteomes" id="UP000245412">
    <property type="component" value="Unassembled WGS sequence"/>
</dbReference>
<dbReference type="Pfam" id="PF02518">
    <property type="entry name" value="HATPase_c"/>
    <property type="match status" value="1"/>
</dbReference>
<organism evidence="7 8">
    <name type="scientific">Murimonas intestini</name>
    <dbReference type="NCBI Taxonomy" id="1337051"/>
    <lineage>
        <taxon>Bacteria</taxon>
        <taxon>Bacillati</taxon>
        <taxon>Bacillota</taxon>
        <taxon>Clostridia</taxon>
        <taxon>Lachnospirales</taxon>
        <taxon>Lachnospiraceae</taxon>
        <taxon>Murimonas</taxon>
    </lineage>
</organism>
<evidence type="ECO:0000256" key="4">
    <source>
        <dbReference type="SAM" id="Phobius"/>
    </source>
</evidence>
<keyword evidence="4" id="KW-0812">Transmembrane</keyword>
<keyword evidence="7" id="KW-0808">Transferase</keyword>
<dbReference type="Gene3D" id="6.10.340.10">
    <property type="match status" value="1"/>
</dbReference>
<keyword evidence="4" id="KW-0472">Membrane</keyword>
<evidence type="ECO:0000256" key="1">
    <source>
        <dbReference type="ARBA" id="ARBA00000085"/>
    </source>
</evidence>
<dbReference type="SUPFAM" id="SSF55874">
    <property type="entry name" value="ATPase domain of HSP90 chaperone/DNA topoisomerase II/histidine kinase"/>
    <property type="match status" value="1"/>
</dbReference>
<dbReference type="InterPro" id="IPR003594">
    <property type="entry name" value="HATPase_dom"/>
</dbReference>
<dbReference type="AlphaFoldDB" id="A0AB73T4A2"/>
<dbReference type="GO" id="GO:0000155">
    <property type="term" value="F:phosphorelay sensor kinase activity"/>
    <property type="evidence" value="ECO:0007669"/>
    <property type="project" value="InterPro"/>
</dbReference>
<dbReference type="EMBL" id="QGGY01000006">
    <property type="protein sequence ID" value="PWJ75741.1"/>
    <property type="molecule type" value="Genomic_DNA"/>
</dbReference>
<keyword evidence="8" id="KW-1185">Reference proteome</keyword>
<evidence type="ECO:0000256" key="2">
    <source>
        <dbReference type="ARBA" id="ARBA00012438"/>
    </source>
</evidence>
<dbReference type="InterPro" id="IPR004358">
    <property type="entry name" value="Sig_transdc_His_kin-like_C"/>
</dbReference>
<keyword evidence="7" id="KW-0418">Kinase</keyword>
<gene>
    <name evidence="7" type="ORF">C7383_106311</name>
</gene>
<dbReference type="PANTHER" id="PTHR34220">
    <property type="entry name" value="SENSOR HISTIDINE KINASE YPDA"/>
    <property type="match status" value="1"/>
</dbReference>
<evidence type="ECO:0000259" key="6">
    <source>
        <dbReference type="Pfam" id="PF06580"/>
    </source>
</evidence>
<evidence type="ECO:0000259" key="5">
    <source>
        <dbReference type="Pfam" id="PF02518"/>
    </source>
</evidence>
<keyword evidence="3" id="KW-0902">Two-component regulatory system</keyword>
<dbReference type="RefSeq" id="WP_109626654.1">
    <property type="nucleotide sequence ID" value="NZ_CABJAT010000006.1"/>
</dbReference>
<dbReference type="Pfam" id="PF06580">
    <property type="entry name" value="His_kinase"/>
    <property type="match status" value="1"/>
</dbReference>
<comment type="caution">
    <text evidence="7">The sequence shown here is derived from an EMBL/GenBank/DDBJ whole genome shotgun (WGS) entry which is preliminary data.</text>
</comment>
<evidence type="ECO:0000313" key="8">
    <source>
        <dbReference type="Proteomes" id="UP000245412"/>
    </source>
</evidence>
<accession>A0AB73T4A2</accession>
<feature type="domain" description="Signal transduction histidine kinase internal region" evidence="6">
    <location>
        <begin position="369"/>
        <end position="447"/>
    </location>
</feature>
<dbReference type="EC" id="2.7.13.3" evidence="2"/>
<reference evidence="7 8" key="1">
    <citation type="submission" date="2018-05" db="EMBL/GenBank/DDBJ databases">
        <authorList>
            <person name="Goeker M."/>
            <person name="Huntemann M."/>
            <person name="Clum A."/>
            <person name="Pillay M."/>
            <person name="Palaniappan K."/>
            <person name="Varghese N."/>
            <person name="Mikhailova N."/>
            <person name="Stamatis D."/>
            <person name="Reddy T."/>
            <person name="Daum C."/>
            <person name="Shapiro N."/>
            <person name="Ivanova N."/>
            <person name="Kyrpides N."/>
            <person name="Woyke T."/>
        </authorList>
    </citation>
    <scope>NUCLEOTIDE SEQUENCE [LARGE SCALE GENOMIC DNA]</scope>
    <source>
        <strain evidence="7 8">DSM 26524</strain>
    </source>
</reference>
<evidence type="ECO:0000313" key="7">
    <source>
        <dbReference type="EMBL" id="PWJ75741.1"/>
    </source>
</evidence>
<feature type="domain" description="Histidine kinase/HSP90-like ATPase" evidence="5">
    <location>
        <begin position="463"/>
        <end position="576"/>
    </location>
</feature>
<dbReference type="GO" id="GO:0016020">
    <property type="term" value="C:membrane"/>
    <property type="evidence" value="ECO:0007669"/>
    <property type="project" value="InterPro"/>
</dbReference>
<feature type="transmembrane region" description="Helical" evidence="4">
    <location>
        <begin position="7"/>
        <end position="27"/>
    </location>
</feature>
<keyword evidence="4" id="KW-1133">Transmembrane helix</keyword>
<sequence length="579" mass="66407">MKLKNKFLLIFITISIIPITIVTSFTYDRYTKLIEEQTSQVADNIVDKAADQANDAIGDLKNIAQMFNFYSQTEESIIDNIKKYRENGPGYTDYDVLKSNQKISFICQNLIFSHDYLNGIFIFTPTGPVLGYGYGGNISVHPDYEPEKDSWYQQTVDLGGKLYINGLSQKDFFIAGDLKPSLSFSQALFDVYTHEFLGVLLIDCSPEFFDLSAVNTLPDIAMLAVEDSFGNVLYSNIDSLKTELTPENARIRTEDLDLDGFRLLFSINYQELYEEFGYTRTMILTISLICGLVFIILSVYLSYSTTKPIVHLSRKMAIKTGDRLVTTTRYLNRTDEIGVLYNEYNHMIETLSEYIEKELQNKLITLDSQMKSLEAQINSHFLYNTLESINSIAELEEVESISTMALALGDMFRYSIKTQSELVTVADELKHVRDYVSIQRIRFENKFDLKLEIPEEMYSYKVLKLILQPLVENSFYHGLQYCRCGSFIKIRGWHDDRFLYLSVSDDGAGMTKEQKEELEKTLMEPARFTELGQRNKQSIGVKNIHTRIVLYYGEGYGLHIDSEPGMGTTMTIKLPVLFT</sequence>
<proteinExistence type="predicted"/>
<dbReference type="PRINTS" id="PR00344">
    <property type="entry name" value="BCTRLSENSOR"/>
</dbReference>
<dbReference type="SUPFAM" id="SSF158472">
    <property type="entry name" value="HAMP domain-like"/>
    <property type="match status" value="1"/>
</dbReference>
<name>A0AB73T4A2_9FIRM</name>
<dbReference type="PANTHER" id="PTHR34220:SF7">
    <property type="entry name" value="SENSOR HISTIDINE KINASE YPDA"/>
    <property type="match status" value="1"/>
</dbReference>
<dbReference type="InterPro" id="IPR010559">
    <property type="entry name" value="Sig_transdc_His_kin_internal"/>
</dbReference>
<dbReference type="InterPro" id="IPR050640">
    <property type="entry name" value="Bact_2-comp_sensor_kinase"/>
</dbReference>
<protein>
    <recommendedName>
        <fullName evidence="2">histidine kinase</fullName>
        <ecNumber evidence="2">2.7.13.3</ecNumber>
    </recommendedName>
</protein>
<comment type="catalytic activity">
    <reaction evidence="1">
        <text>ATP + protein L-histidine = ADP + protein N-phospho-L-histidine.</text>
        <dbReference type="EC" id="2.7.13.3"/>
    </reaction>
</comment>